<dbReference type="Proteomes" id="UP000050794">
    <property type="component" value="Unassembled WGS sequence"/>
</dbReference>
<name>A0A183U8V3_TOXCA</name>
<dbReference type="WBParaSite" id="TCNE_0000492301-mRNA-1">
    <property type="protein sequence ID" value="TCNE_0000492301-mRNA-1"/>
    <property type="gene ID" value="TCNE_0000492301"/>
</dbReference>
<organism evidence="2 3">
    <name type="scientific">Toxocara canis</name>
    <name type="common">Canine roundworm</name>
    <dbReference type="NCBI Taxonomy" id="6265"/>
    <lineage>
        <taxon>Eukaryota</taxon>
        <taxon>Metazoa</taxon>
        <taxon>Ecdysozoa</taxon>
        <taxon>Nematoda</taxon>
        <taxon>Chromadorea</taxon>
        <taxon>Rhabditida</taxon>
        <taxon>Spirurina</taxon>
        <taxon>Ascaridomorpha</taxon>
        <taxon>Ascaridoidea</taxon>
        <taxon>Toxocaridae</taxon>
        <taxon>Toxocara</taxon>
    </lineage>
</organism>
<evidence type="ECO:0000313" key="3">
    <source>
        <dbReference type="WBParaSite" id="TCNE_0000492301-mRNA-1"/>
    </source>
</evidence>
<proteinExistence type="predicted"/>
<evidence type="ECO:0000313" key="2">
    <source>
        <dbReference type="Proteomes" id="UP000050794"/>
    </source>
</evidence>
<keyword evidence="2" id="KW-1185">Reference proteome</keyword>
<sequence length="149" mass="17834">LRASEERSKLAAQQVARFCEHLHIEQEKSQMCDRQKKSFELLVKQLQAKIDEADAHALKGNRKIITELEQRIEMLNNEMKRTTRRYQDTLKNCAKQDRKIYDLEFHTNDNKKRFERMHEVIEKLESKAKTQQKQVDEAIKMVEAKSYQQ</sequence>
<reference evidence="3" key="1">
    <citation type="submission" date="2016-06" db="UniProtKB">
        <authorList>
            <consortium name="WormBaseParasite"/>
        </authorList>
    </citation>
    <scope>IDENTIFICATION</scope>
</reference>
<protein>
    <submittedName>
        <fullName evidence="3">Basal body-orientation factor 1</fullName>
    </submittedName>
</protein>
<dbReference type="AlphaFoldDB" id="A0A183U8V3"/>
<evidence type="ECO:0000256" key="1">
    <source>
        <dbReference type="SAM" id="Coils"/>
    </source>
</evidence>
<accession>A0A183U8V3</accession>
<feature type="coiled-coil region" evidence="1">
    <location>
        <begin position="36"/>
        <end position="141"/>
    </location>
</feature>
<keyword evidence="1" id="KW-0175">Coiled coil</keyword>